<name>A0A075H714_9ARCH</name>
<dbReference type="Pfam" id="PF11271">
    <property type="entry name" value="PorA"/>
    <property type="match status" value="1"/>
</dbReference>
<evidence type="ECO:0000256" key="1">
    <source>
        <dbReference type="SAM" id="MobiDB-lite"/>
    </source>
</evidence>
<evidence type="ECO:0000313" key="3">
    <source>
        <dbReference type="EMBL" id="AIF12251.1"/>
    </source>
</evidence>
<accession>A0A075H714</accession>
<reference evidence="3" key="1">
    <citation type="journal article" date="2014" name="Genome Biol. Evol.">
        <title>Pangenome evidence for extensive interdomain horizontal transfer affecting lineage core and shell genes in uncultured planktonic thaumarchaeota and euryarchaeota.</title>
        <authorList>
            <person name="Deschamps P."/>
            <person name="Zivanovic Y."/>
            <person name="Moreira D."/>
            <person name="Rodriguez-Valera F."/>
            <person name="Lopez-Garcia P."/>
        </authorList>
    </citation>
    <scope>NUCLEOTIDE SEQUENCE</scope>
</reference>
<feature type="compositionally biased region" description="Low complexity" evidence="1">
    <location>
        <begin position="633"/>
        <end position="642"/>
    </location>
</feature>
<keyword evidence="2" id="KW-0812">Transmembrane</keyword>
<sequence length="674" mass="73396">MSNMNLPEWTAQAFVAAGAVFLLISAYVMGVYVPNAMKFSDDFEVNIYFDGTIDTFDFDAETGTGTFVDNVGTGSYDPTATQNEGGATLNVVADPSKSTDDYTHLAQNFSLTFDGIDGNGVWLGTISESESYLHRSDYTSHSTIGGEATEGTWTPNNPPEEGKEFKFGNPVNSNHTDTFTCGDSQTIDGLEVLICTADETDTQIPFTPSEGSDLHTLQATFEGFSDAAGPGSAPMWFEYKSVQTVGKELGSNVNRLFEVTIYMTVPSTLVYLNDNFTTVTYYEGEVGGIDTADPFFGADYYNATGKRAGMVNAGQADENFESGFRPDTSNANYINVTGFLNIFAIQYDENGTAIPTDYDNVDLEDPNSTFQEGLVNTTYNVNRISLQYLQADGSDSFTFFSPTCSTVSVVDSTCWVPAENQSWPNTFSSLKTVPGTGDPFTGQGEPAGIYMQNYTFIGEDSEYQVNGVPSYHFQANETDICCFYRQYLGDMTMDYYEDVWVDPVTGTVLNQHYDVQLRYPLPFGPGIIRDIDAKFTEDQINASISGAARQALAQYYQGHDVVALRLVGQYTESEQAGQIETAKENEAAKKLGTVTLPAILIGLAMVSLMAGFYVYYQTGGAISGGDMDEPSSEAEPSSSMTTVEEESTEDEAADDSSDGESDTEEETDSKDEED</sequence>
<protein>
    <submittedName>
        <fullName evidence="3">Uncharacterized protein</fullName>
    </submittedName>
</protein>
<dbReference type="EMBL" id="KF900941">
    <property type="protein sequence ID" value="AIF12251.1"/>
    <property type="molecule type" value="Genomic_DNA"/>
</dbReference>
<organism evidence="3">
    <name type="scientific">uncultured marine thaumarchaeote KM3_55_A11</name>
    <dbReference type="NCBI Taxonomy" id="1456195"/>
    <lineage>
        <taxon>Archaea</taxon>
        <taxon>Nitrososphaerota</taxon>
        <taxon>environmental samples</taxon>
    </lineage>
</organism>
<proteinExistence type="predicted"/>
<feature type="compositionally biased region" description="Acidic residues" evidence="1">
    <location>
        <begin position="643"/>
        <end position="674"/>
    </location>
</feature>
<evidence type="ECO:0000256" key="2">
    <source>
        <dbReference type="SAM" id="Phobius"/>
    </source>
</evidence>
<dbReference type="AlphaFoldDB" id="A0A075H714"/>
<feature type="region of interest" description="Disordered" evidence="1">
    <location>
        <begin position="143"/>
        <end position="162"/>
    </location>
</feature>
<feature type="region of interest" description="Disordered" evidence="1">
    <location>
        <begin position="625"/>
        <end position="674"/>
    </location>
</feature>
<keyword evidence="2" id="KW-1133">Transmembrane helix</keyword>
<feature type="transmembrane region" description="Helical" evidence="2">
    <location>
        <begin position="594"/>
        <end position="616"/>
    </location>
</feature>
<dbReference type="InterPro" id="IPR021424">
    <property type="entry name" value="PorA"/>
</dbReference>
<keyword evidence="2" id="KW-0472">Membrane</keyword>